<feature type="domain" description="LysM" evidence="1">
    <location>
        <begin position="469"/>
        <end position="513"/>
    </location>
</feature>
<proteinExistence type="predicted"/>
<evidence type="ECO:0000313" key="2">
    <source>
        <dbReference type="EMBL" id="MEQ2372058.1"/>
    </source>
</evidence>
<evidence type="ECO:0000259" key="1">
    <source>
        <dbReference type="PROSITE" id="PS51782"/>
    </source>
</evidence>
<reference evidence="2 3" key="1">
    <citation type="submission" date="2024-03" db="EMBL/GenBank/DDBJ databases">
        <title>Human intestinal bacterial collection.</title>
        <authorList>
            <person name="Pauvert C."/>
            <person name="Hitch T.C.A."/>
            <person name="Clavel T."/>
        </authorList>
    </citation>
    <scope>NUCLEOTIDE SEQUENCE [LARGE SCALE GENOMIC DNA]</scope>
    <source>
        <strain evidence="2 3">CLA-JM-H16</strain>
    </source>
</reference>
<gene>
    <name evidence="2" type="ORF">WMO28_14210</name>
</gene>
<dbReference type="Pfam" id="PF12673">
    <property type="entry name" value="SipL"/>
    <property type="match status" value="3"/>
</dbReference>
<name>A0ABV1BHG5_9FIRM</name>
<organism evidence="2 3">
    <name type="scientific">Blautia aquisgranensis</name>
    <dbReference type="NCBI Taxonomy" id="3133153"/>
    <lineage>
        <taxon>Bacteria</taxon>
        <taxon>Bacillati</taxon>
        <taxon>Bacillota</taxon>
        <taxon>Clostridia</taxon>
        <taxon>Lachnospirales</taxon>
        <taxon>Lachnospiraceae</taxon>
        <taxon>Blautia</taxon>
    </lineage>
</organism>
<sequence>MELKKESIQVQKEKSRAKSQITFDEDFNVPDAKPDVGRLIQHKGRIIMDDVRLADEKGILKGNLEVDILYVGEESGIVSSMTAKIPFEETLNLKDIVNGDKMCLKWEIEDLTIRLIHSRKLNIKALVTFFATVDEICQIKIPVDLNESDISVRKKKVRFMGLSVHKKDTLRIKDEYTIASNRPDISGLIWYTMDIRGLDLKPEENTVKARGELSVFVLYEAEDTEAPVQWLEYALPFSGEVECEGCAEELIPDIEVSVMHQSLEVKPDADGEQRIFVSDVVLELDMKFFQEEEKDLVTDVYTPVRECIPEGRTEVLERLLVRNFSRCRLSDRIQVKETQGKILQLCHSQGKVKLDKTRIVENGVEAQGVVMLKILYIIGNDSMPFYSMEAMLPFIYVVEARGIREDSTYSLKAELEQLSAAMADGNEIEIRASVGLKLLSVTREEIFVIDKVEEKPLDMKKLQAMPGILVYMVKPGDELWDIARKYHTSIEELRVLNGLKETQEPEPGTPILVVKKVEGQIK</sequence>
<dbReference type="Pfam" id="PF01476">
    <property type="entry name" value="LysM"/>
    <property type="match status" value="1"/>
</dbReference>
<dbReference type="Gene3D" id="3.10.350.10">
    <property type="entry name" value="LysM domain"/>
    <property type="match status" value="1"/>
</dbReference>
<dbReference type="Proteomes" id="UP001473063">
    <property type="component" value="Unassembled WGS sequence"/>
</dbReference>
<protein>
    <submittedName>
        <fullName evidence="2">SPOCS domain-containing protein</fullName>
    </submittedName>
</protein>
<dbReference type="InterPro" id="IPR018392">
    <property type="entry name" value="LysM"/>
</dbReference>
<dbReference type="CDD" id="cd00118">
    <property type="entry name" value="LysM"/>
    <property type="match status" value="1"/>
</dbReference>
<comment type="caution">
    <text evidence="2">The sequence shown here is derived from an EMBL/GenBank/DDBJ whole genome shotgun (WGS) entry which is preliminary data.</text>
</comment>
<dbReference type="EMBL" id="JBBMEJ010000020">
    <property type="protein sequence ID" value="MEQ2372058.1"/>
    <property type="molecule type" value="Genomic_DNA"/>
</dbReference>
<dbReference type="PROSITE" id="PS51782">
    <property type="entry name" value="LYSM"/>
    <property type="match status" value="1"/>
</dbReference>
<dbReference type="RefSeq" id="WP_178644753.1">
    <property type="nucleotide sequence ID" value="NZ_JBBMEJ010000020.1"/>
</dbReference>
<keyword evidence="3" id="KW-1185">Reference proteome</keyword>
<dbReference type="SUPFAM" id="SSF54106">
    <property type="entry name" value="LysM domain"/>
    <property type="match status" value="1"/>
</dbReference>
<dbReference type="InterPro" id="IPR024300">
    <property type="entry name" value="SipL_SPOCS_dom"/>
</dbReference>
<accession>A0ABV1BHG5</accession>
<dbReference type="SMART" id="SM00257">
    <property type="entry name" value="LysM"/>
    <property type="match status" value="1"/>
</dbReference>
<dbReference type="InterPro" id="IPR036779">
    <property type="entry name" value="LysM_dom_sf"/>
</dbReference>
<evidence type="ECO:0000313" key="3">
    <source>
        <dbReference type="Proteomes" id="UP001473063"/>
    </source>
</evidence>